<keyword evidence="3" id="KW-1185">Reference proteome</keyword>
<dbReference type="AlphaFoldDB" id="A0AAV4XH52"/>
<evidence type="ECO:0000313" key="2">
    <source>
        <dbReference type="EMBL" id="GIY93256.1"/>
    </source>
</evidence>
<protein>
    <submittedName>
        <fullName evidence="2">Uncharacterized protein</fullName>
    </submittedName>
</protein>
<reference evidence="2 3" key="1">
    <citation type="submission" date="2021-06" db="EMBL/GenBank/DDBJ databases">
        <title>Caerostris extrusa draft genome.</title>
        <authorList>
            <person name="Kono N."/>
            <person name="Arakawa K."/>
        </authorList>
    </citation>
    <scope>NUCLEOTIDE SEQUENCE [LARGE SCALE GENOMIC DNA]</scope>
</reference>
<gene>
    <name evidence="2" type="ORF">CEXT_420061</name>
</gene>
<feature type="region of interest" description="Disordered" evidence="1">
    <location>
        <begin position="19"/>
        <end position="62"/>
    </location>
</feature>
<organism evidence="2 3">
    <name type="scientific">Caerostris extrusa</name>
    <name type="common">Bark spider</name>
    <name type="synonym">Caerostris bankana</name>
    <dbReference type="NCBI Taxonomy" id="172846"/>
    <lineage>
        <taxon>Eukaryota</taxon>
        <taxon>Metazoa</taxon>
        <taxon>Ecdysozoa</taxon>
        <taxon>Arthropoda</taxon>
        <taxon>Chelicerata</taxon>
        <taxon>Arachnida</taxon>
        <taxon>Araneae</taxon>
        <taxon>Araneomorphae</taxon>
        <taxon>Entelegynae</taxon>
        <taxon>Araneoidea</taxon>
        <taxon>Araneidae</taxon>
        <taxon>Caerostris</taxon>
    </lineage>
</organism>
<proteinExistence type="predicted"/>
<feature type="compositionally biased region" description="Basic and acidic residues" evidence="1">
    <location>
        <begin position="39"/>
        <end position="50"/>
    </location>
</feature>
<comment type="caution">
    <text evidence="2">The sequence shown here is derived from an EMBL/GenBank/DDBJ whole genome shotgun (WGS) entry which is preliminary data.</text>
</comment>
<name>A0AAV4XH52_CAEEX</name>
<accession>A0AAV4XH52</accession>
<sequence>MTEYRLLRIRSLMNNEHLTHTNVNEGGGGGFSTKTSSAPDHRLGTNDQKRPSRPQRGSLIEQSKVPHQIFNCDFKTNTVRTNLRLLSIDQLI</sequence>
<evidence type="ECO:0000313" key="3">
    <source>
        <dbReference type="Proteomes" id="UP001054945"/>
    </source>
</evidence>
<dbReference type="EMBL" id="BPLR01017646">
    <property type="protein sequence ID" value="GIY93256.1"/>
    <property type="molecule type" value="Genomic_DNA"/>
</dbReference>
<evidence type="ECO:0000256" key="1">
    <source>
        <dbReference type="SAM" id="MobiDB-lite"/>
    </source>
</evidence>
<dbReference type="Proteomes" id="UP001054945">
    <property type="component" value="Unassembled WGS sequence"/>
</dbReference>